<protein>
    <submittedName>
        <fullName evidence="6">Activin_recp domain-containing protein</fullName>
    </submittedName>
</protein>
<sequence length="448" mass="49092">MAEMLLLISMLLVHVPFADPVKCFSCDGLHCVGALCEGTACVIAKYVPIWGTASLGNAVYTKGCVSGTLMKDNIQDHCDTSSENSDDIYMCICSSDFCNANMVSQKRKMATLVSCVCRGPHCKDSDECIGHYCTYVTDKQSNTVTRGCANYSTPLVERKGDGSCIQPPLTGATVHGKDIGNAVNIESCLCSRDNCNRHKPSMLDSKRRTCRTRMQLSWNGLQTQQKDGTCTGDNCFHVAVNATDSQTFYYAEGCVSFTQDAKVLQELNEYGCLRYETSSVTIDTCFNRAGKGRDPDEPAEQVIALSPIIAAKAATKQTTTATPFEQEAKEETAEENEPEKDDEENEDTTDVMIISTEEENQNETVTQGNEPYGTPASGDEFPTHTAEEKEELYDETAVTEEPEVSVNDNTALVVAFVVIMIIIAVGGLAWKCNLRDKLFHAHYQSVSR</sequence>
<proteinExistence type="predicted"/>
<feature type="region of interest" description="Disordered" evidence="1">
    <location>
        <begin position="314"/>
        <end position="376"/>
    </location>
</feature>
<keyword evidence="3" id="KW-0732">Signal</keyword>
<feature type="chain" id="PRO_5043140371" evidence="3">
    <location>
        <begin position="19"/>
        <end position="448"/>
    </location>
</feature>
<dbReference type="AlphaFoldDB" id="A0A183J3W9"/>
<organism evidence="6">
    <name type="scientific">Soboliphyme baturini</name>
    <dbReference type="NCBI Taxonomy" id="241478"/>
    <lineage>
        <taxon>Eukaryota</taxon>
        <taxon>Metazoa</taxon>
        <taxon>Ecdysozoa</taxon>
        <taxon>Nematoda</taxon>
        <taxon>Enoplea</taxon>
        <taxon>Dorylaimia</taxon>
        <taxon>Dioctophymatida</taxon>
        <taxon>Dioctophymatoidea</taxon>
        <taxon>Soboliphymatidae</taxon>
        <taxon>Soboliphyme</taxon>
    </lineage>
</organism>
<gene>
    <name evidence="4" type="ORF">SBAD_LOCUS10567</name>
</gene>
<feature type="compositionally biased region" description="Acidic residues" evidence="1">
    <location>
        <begin position="332"/>
        <end position="349"/>
    </location>
</feature>
<feature type="signal peptide" evidence="3">
    <location>
        <begin position="1"/>
        <end position="18"/>
    </location>
</feature>
<evidence type="ECO:0000313" key="4">
    <source>
        <dbReference type="EMBL" id="VDP32888.1"/>
    </source>
</evidence>
<dbReference type="PANTHER" id="PTHR37433">
    <property type="entry name" value="PROTEIN CBG25136-RELATED"/>
    <property type="match status" value="1"/>
</dbReference>
<keyword evidence="2" id="KW-0812">Transmembrane</keyword>
<reference evidence="4 5" key="2">
    <citation type="submission" date="2018-11" db="EMBL/GenBank/DDBJ databases">
        <authorList>
            <consortium name="Pathogen Informatics"/>
        </authorList>
    </citation>
    <scope>NUCLEOTIDE SEQUENCE [LARGE SCALE GENOMIC DNA]</scope>
</reference>
<evidence type="ECO:0000256" key="2">
    <source>
        <dbReference type="SAM" id="Phobius"/>
    </source>
</evidence>
<evidence type="ECO:0000256" key="3">
    <source>
        <dbReference type="SAM" id="SignalP"/>
    </source>
</evidence>
<name>A0A183J3W9_9BILA</name>
<dbReference type="EMBL" id="UZAM01014267">
    <property type="protein sequence ID" value="VDP32888.1"/>
    <property type="molecule type" value="Genomic_DNA"/>
</dbReference>
<accession>A0A183J3W9</accession>
<keyword evidence="2" id="KW-1133">Transmembrane helix</keyword>
<evidence type="ECO:0000256" key="1">
    <source>
        <dbReference type="SAM" id="MobiDB-lite"/>
    </source>
</evidence>
<dbReference type="Proteomes" id="UP000270296">
    <property type="component" value="Unassembled WGS sequence"/>
</dbReference>
<feature type="transmembrane region" description="Helical" evidence="2">
    <location>
        <begin position="411"/>
        <end position="430"/>
    </location>
</feature>
<keyword evidence="5" id="KW-1185">Reference proteome</keyword>
<dbReference type="WBParaSite" id="SBAD_0001093701-mRNA-1">
    <property type="protein sequence ID" value="SBAD_0001093701-mRNA-1"/>
    <property type="gene ID" value="SBAD_0001093701"/>
</dbReference>
<dbReference type="PANTHER" id="PTHR37433:SF5">
    <property type="entry name" value="DUF753 DOMAIN-CONTAINING PROTEIN-RELATED"/>
    <property type="match status" value="1"/>
</dbReference>
<dbReference type="OrthoDB" id="5828794at2759"/>
<reference evidence="6" key="1">
    <citation type="submission" date="2016-06" db="UniProtKB">
        <authorList>
            <consortium name="WormBaseParasite"/>
        </authorList>
    </citation>
    <scope>IDENTIFICATION</scope>
</reference>
<keyword evidence="2" id="KW-0472">Membrane</keyword>
<evidence type="ECO:0000313" key="5">
    <source>
        <dbReference type="Proteomes" id="UP000270296"/>
    </source>
</evidence>
<evidence type="ECO:0000313" key="6">
    <source>
        <dbReference type="WBParaSite" id="SBAD_0001093701-mRNA-1"/>
    </source>
</evidence>